<sequence length="490" mass="52723">MEAAEIRTYTLGRPPATTGLGGISMKTTVMIAVTFVSVIGTFVLLGPLVALVVALCGAGLIAVVAVPVRGRSMAAVMQLSWQARRRTRRGEGLYVSGPDSKVPGGRFAAPGPLARIELVESVDSAGNAYAIAVDRPNNRATVFFDCQLTGDVDRTIAERDQNTADYGRFMAGLSLSGDVVSDVTVISHRPATGQLAEQEVSAQLDPNSPELARRIQAEAAAELSTAGAELECHKAITFAIDRTEKLDDSFIDNLNYLIPNIYPELAWAGIIAAPMDYEAVVSRVHSFYDPSTEPLFESLRVEGRSHGLSWHDVGPGYADASDSVYCHENCRSMTWEMVEAPASTFEDRVLRPLAQPNVNIPRGRLALIYFPISSERGSKIVEREHKDALVGMNSSKSITKTSATIRAEETDQARREVGRGAQMGLYSLMYTATLGPDDDARRVSSAVRQAASQASIRLEPYKGMHDAGFAITAGIGVTSSGLNTVARTLR</sequence>
<evidence type="ECO:0000313" key="1">
    <source>
        <dbReference type="EMBL" id="RRQ03523.1"/>
    </source>
</evidence>
<evidence type="ECO:0008006" key="3">
    <source>
        <dbReference type="Google" id="ProtNLM"/>
    </source>
</evidence>
<dbReference type="NCBIfam" id="NF042935">
    <property type="entry name" value="SCO6880_fam"/>
    <property type="match status" value="1"/>
</dbReference>
<protein>
    <recommendedName>
        <fullName evidence="3">PrgI family protein</fullName>
    </recommendedName>
</protein>
<accession>A0A426Q497</accession>
<keyword evidence="2" id="KW-1185">Reference proteome</keyword>
<dbReference type="InterPro" id="IPR049978">
    <property type="entry name" value="SCO6880-like"/>
</dbReference>
<proteinExistence type="predicted"/>
<comment type="caution">
    <text evidence="1">The sequence shown here is derived from an EMBL/GenBank/DDBJ whole genome shotgun (WGS) entry which is preliminary data.</text>
</comment>
<dbReference type="EMBL" id="PQNQ01000017">
    <property type="protein sequence ID" value="RRQ03523.1"/>
    <property type="molecule type" value="Genomic_DNA"/>
</dbReference>
<gene>
    <name evidence="1" type="ORF">CXF42_06885</name>
</gene>
<dbReference type="Proteomes" id="UP000278422">
    <property type="component" value="Unassembled WGS sequence"/>
</dbReference>
<dbReference type="RefSeq" id="WP_010275398.1">
    <property type="nucleotide sequence ID" value="NZ_CP066068.1"/>
</dbReference>
<dbReference type="AlphaFoldDB" id="A0A426Q497"/>
<reference evidence="1 2" key="1">
    <citation type="submission" date="2018-01" db="EMBL/GenBank/DDBJ databases">
        <title>Twenty Corynebacterium bovis Genomes.</title>
        <authorList>
            <person name="Gulvik C.A."/>
        </authorList>
    </citation>
    <scope>NUCLEOTIDE SEQUENCE [LARGE SCALE GENOMIC DNA]</scope>
    <source>
        <strain evidence="1 2">16-2004</strain>
    </source>
</reference>
<name>A0A426Q497_9CORY</name>
<evidence type="ECO:0000313" key="2">
    <source>
        <dbReference type="Proteomes" id="UP000278422"/>
    </source>
</evidence>
<organism evidence="1 2">
    <name type="scientific">Corynebacterium bovis</name>
    <dbReference type="NCBI Taxonomy" id="36808"/>
    <lineage>
        <taxon>Bacteria</taxon>
        <taxon>Bacillati</taxon>
        <taxon>Actinomycetota</taxon>
        <taxon>Actinomycetes</taxon>
        <taxon>Mycobacteriales</taxon>
        <taxon>Corynebacteriaceae</taxon>
        <taxon>Corynebacterium</taxon>
    </lineage>
</organism>